<protein>
    <submittedName>
        <fullName evidence="1">Uncharacterized protein</fullName>
    </submittedName>
</protein>
<comment type="caution">
    <text evidence="1">The sequence shown here is derived from an EMBL/GenBank/DDBJ whole genome shotgun (WGS) entry which is preliminary data.</text>
</comment>
<dbReference type="EMBL" id="JABWQP020000002">
    <property type="protein sequence ID" value="MBV4485534.1"/>
    <property type="molecule type" value="Genomic_DNA"/>
</dbReference>
<organism evidence="1">
    <name type="scientific">Pseudomonas khorasanensis</name>
    <dbReference type="NCBI Taxonomy" id="2745508"/>
    <lineage>
        <taxon>Bacteria</taxon>
        <taxon>Pseudomonadati</taxon>
        <taxon>Pseudomonadota</taxon>
        <taxon>Gammaproteobacteria</taxon>
        <taxon>Pseudomonadales</taxon>
        <taxon>Pseudomonadaceae</taxon>
        <taxon>Pseudomonas</taxon>
    </lineage>
</organism>
<reference evidence="1" key="2">
    <citation type="submission" date="2020-07" db="EMBL/GenBank/DDBJ databases">
        <authorList>
            <person name="Lood C."/>
            <person name="Girard L."/>
        </authorList>
    </citation>
    <scope>NUCLEOTIDE SEQUENCE</scope>
    <source>
        <strain evidence="1">SWRI153</strain>
    </source>
</reference>
<keyword evidence="3" id="KW-1185">Reference proteome</keyword>
<accession>A0A923JE39</accession>
<gene>
    <name evidence="2" type="ORF">HU727_008030</name>
    <name evidence="1" type="ORF">HU727_05245</name>
</gene>
<evidence type="ECO:0000313" key="3">
    <source>
        <dbReference type="Proteomes" id="UP000648816"/>
    </source>
</evidence>
<dbReference type="Proteomes" id="UP000648816">
    <property type="component" value="Unassembled WGS sequence"/>
</dbReference>
<dbReference type="EMBL" id="JABWQP010000002">
    <property type="protein sequence ID" value="MBC3341034.1"/>
    <property type="molecule type" value="Genomic_DNA"/>
</dbReference>
<dbReference type="AlphaFoldDB" id="A0A923JE39"/>
<evidence type="ECO:0000313" key="1">
    <source>
        <dbReference type="EMBL" id="MBC3341034.1"/>
    </source>
</evidence>
<sequence length="57" mass="5947">MIYLIEAFDEESGFLAFDMELPSGSDANFGEQYELAACAVDLGPLRSPAGASSLATG</sequence>
<name>A0A923JE39_9PSED</name>
<reference evidence="2" key="3">
    <citation type="submission" date="2021-06" db="EMBL/GenBank/DDBJ databases">
        <title>Updating the genus Pseudomonas: Description of 43 new species and partition of the Pseudomonas putida group.</title>
        <authorList>
            <person name="Girard L."/>
            <person name="Lood C."/>
            <person name="Vandamme P."/>
            <person name="Rokni-Zadeh H."/>
            <person name="Van Noort V."/>
            <person name="Hofte M."/>
            <person name="Lavigne R."/>
            <person name="De Mot R."/>
        </authorList>
    </citation>
    <scope>NUCLEOTIDE SEQUENCE</scope>
    <source>
        <strain evidence="2">SWRI153</strain>
    </source>
</reference>
<proteinExistence type="predicted"/>
<evidence type="ECO:0000313" key="2">
    <source>
        <dbReference type="EMBL" id="MBV4485534.1"/>
    </source>
</evidence>
<reference evidence="1 3" key="1">
    <citation type="journal article" date="2020" name="Microorganisms">
        <title>Reliable Identification of Environmental Pseudomonas Isolates Using the rpoD Gene.</title>
        <authorList>
            <consortium name="The Broad Institute Genome Sequencing Platform"/>
            <person name="Girard L."/>
            <person name="Lood C."/>
            <person name="Rokni-Zadeh H."/>
            <person name="van Noort V."/>
            <person name="Lavigne R."/>
            <person name="De Mot R."/>
        </authorList>
    </citation>
    <scope>NUCLEOTIDE SEQUENCE</scope>
    <source>
        <strain evidence="1 3">SWRI153</strain>
    </source>
</reference>
<dbReference type="RefSeq" id="WP_186529850.1">
    <property type="nucleotide sequence ID" value="NZ_JABWQP020000002.1"/>
</dbReference>